<evidence type="ECO:0000256" key="8">
    <source>
        <dbReference type="SAM" id="SignalP"/>
    </source>
</evidence>
<dbReference type="PANTHER" id="PTHR37016:SF3">
    <property type="entry name" value="NEUTRAL PROTEASE 2-RELATED"/>
    <property type="match status" value="1"/>
</dbReference>
<dbReference type="CDD" id="cd11306">
    <property type="entry name" value="M35_peptidyl-Lys"/>
    <property type="match status" value="1"/>
</dbReference>
<keyword evidence="4" id="KW-0479">Metal-binding</keyword>
<feature type="signal peptide" evidence="8">
    <location>
        <begin position="1"/>
        <end position="18"/>
    </location>
</feature>
<evidence type="ECO:0000256" key="4">
    <source>
        <dbReference type="ARBA" id="ARBA00022723"/>
    </source>
</evidence>
<dbReference type="PANTHER" id="PTHR37016">
    <property type="match status" value="1"/>
</dbReference>
<name>A0A8H6HEK9_9AGAR</name>
<dbReference type="InterPro" id="IPR024079">
    <property type="entry name" value="MetalloPept_cat_dom_sf"/>
</dbReference>
<keyword evidence="7" id="KW-0482">Metalloprotease</keyword>
<keyword evidence="5" id="KW-0378">Hydrolase</keyword>
<dbReference type="Gene3D" id="3.40.390.10">
    <property type="entry name" value="Collagenase (Catalytic Domain)"/>
    <property type="match status" value="1"/>
</dbReference>
<dbReference type="AlphaFoldDB" id="A0A8H6HEK9"/>
<dbReference type="OrthoDB" id="412874at2759"/>
<dbReference type="Gene3D" id="2.60.40.2970">
    <property type="match status" value="1"/>
</dbReference>
<evidence type="ECO:0000256" key="7">
    <source>
        <dbReference type="ARBA" id="ARBA00023049"/>
    </source>
</evidence>
<feature type="chain" id="PRO_5034517649" description="Lysine-specific metallo-endopeptidase domain-containing protein" evidence="8">
    <location>
        <begin position="19"/>
        <end position="343"/>
    </location>
</feature>
<feature type="domain" description="Lysine-specific metallo-endopeptidase" evidence="9">
    <location>
        <begin position="205"/>
        <end position="337"/>
    </location>
</feature>
<keyword evidence="8" id="KW-0732">Signal</keyword>
<comment type="similarity">
    <text evidence="2">Belongs to the peptidase M35 family.</text>
</comment>
<evidence type="ECO:0000256" key="2">
    <source>
        <dbReference type="ARBA" id="ARBA00010279"/>
    </source>
</evidence>
<accession>A0A8H6HEK9</accession>
<evidence type="ECO:0000256" key="3">
    <source>
        <dbReference type="ARBA" id="ARBA00022670"/>
    </source>
</evidence>
<keyword evidence="6" id="KW-0862">Zinc</keyword>
<dbReference type="SUPFAM" id="SSF55486">
    <property type="entry name" value="Metalloproteases ('zincins'), catalytic domain"/>
    <property type="match status" value="1"/>
</dbReference>
<evidence type="ECO:0000256" key="6">
    <source>
        <dbReference type="ARBA" id="ARBA00022833"/>
    </source>
</evidence>
<evidence type="ECO:0000259" key="9">
    <source>
        <dbReference type="SMART" id="SM01351"/>
    </source>
</evidence>
<organism evidence="10 11">
    <name type="scientific">Ephemerocybe angulata</name>
    <dbReference type="NCBI Taxonomy" id="980116"/>
    <lineage>
        <taxon>Eukaryota</taxon>
        <taxon>Fungi</taxon>
        <taxon>Dikarya</taxon>
        <taxon>Basidiomycota</taxon>
        <taxon>Agaricomycotina</taxon>
        <taxon>Agaricomycetes</taxon>
        <taxon>Agaricomycetidae</taxon>
        <taxon>Agaricales</taxon>
        <taxon>Agaricineae</taxon>
        <taxon>Psathyrellaceae</taxon>
        <taxon>Ephemerocybe</taxon>
    </lineage>
</organism>
<proteinExistence type="inferred from homology"/>
<evidence type="ECO:0000313" key="10">
    <source>
        <dbReference type="EMBL" id="KAF6745439.1"/>
    </source>
</evidence>
<sequence>MLALQALVALATALSAAAAPGLTLRVEGADSVTDVDNFKVSTVLTNTGDETLRILNDPLGPLSKLPTDTFAVVNSQGTAARFGGIKAKYVPAVAAASGAYTTLAPGQSVTVDHDLSEAYNLTATGVDTYEVEPRNLFYLVDEQKKVSNIHATVSKTHTAHVSGRLSKAQRAVNKRASYNGCSSSRQTLLVAAASAAQSYAASAQSYLSSHTSSTTRYTTWFGAYTSSRHSTVLSHFTAISGNSYSSFTYDCTCTDSGTYAYVYPDSFGTIYLCGAFWNAPVTGTDSRGGTLIHEASHFTANGGTDDIVYGQTGAKSLAISNPSQAVMNADSHEYFAENNPSQA</sequence>
<protein>
    <recommendedName>
        <fullName evidence="9">Lysine-specific metallo-endopeptidase domain-containing protein</fullName>
    </recommendedName>
</protein>
<evidence type="ECO:0000313" key="11">
    <source>
        <dbReference type="Proteomes" id="UP000521943"/>
    </source>
</evidence>
<keyword evidence="3" id="KW-0645">Protease</keyword>
<dbReference type="GO" id="GO:0046872">
    <property type="term" value="F:metal ion binding"/>
    <property type="evidence" value="ECO:0007669"/>
    <property type="project" value="UniProtKB-KW"/>
</dbReference>
<evidence type="ECO:0000256" key="5">
    <source>
        <dbReference type="ARBA" id="ARBA00022801"/>
    </source>
</evidence>
<dbReference type="GO" id="GO:0004222">
    <property type="term" value="F:metalloendopeptidase activity"/>
    <property type="evidence" value="ECO:0007669"/>
    <property type="project" value="InterPro"/>
</dbReference>
<dbReference type="InterPro" id="IPR029463">
    <property type="entry name" value="Lys_MEP"/>
</dbReference>
<dbReference type="InterPro" id="IPR050414">
    <property type="entry name" value="Fungal_M35_metalloproteases"/>
</dbReference>
<evidence type="ECO:0000256" key="1">
    <source>
        <dbReference type="ARBA" id="ARBA00001947"/>
    </source>
</evidence>
<comment type="caution">
    <text evidence="10">The sequence shown here is derived from an EMBL/GenBank/DDBJ whole genome shotgun (WGS) entry which is preliminary data.</text>
</comment>
<dbReference type="InterPro" id="IPR034115">
    <property type="entry name" value="M35_peptidyl-Lys"/>
</dbReference>
<dbReference type="Proteomes" id="UP000521943">
    <property type="component" value="Unassembled WGS sequence"/>
</dbReference>
<dbReference type="EMBL" id="JACGCI010000106">
    <property type="protein sequence ID" value="KAF6745439.1"/>
    <property type="molecule type" value="Genomic_DNA"/>
</dbReference>
<dbReference type="GO" id="GO:0006508">
    <property type="term" value="P:proteolysis"/>
    <property type="evidence" value="ECO:0007669"/>
    <property type="project" value="UniProtKB-KW"/>
</dbReference>
<dbReference type="Pfam" id="PF14521">
    <property type="entry name" value="Aspzincin_M35"/>
    <property type="match status" value="1"/>
</dbReference>
<gene>
    <name evidence="10" type="ORF">DFP72DRAFT_974369</name>
</gene>
<keyword evidence="11" id="KW-1185">Reference proteome</keyword>
<reference evidence="10 11" key="1">
    <citation type="submission" date="2020-07" db="EMBL/GenBank/DDBJ databases">
        <title>Comparative genomics of pyrophilous fungi reveals a link between fire events and developmental genes.</title>
        <authorList>
            <consortium name="DOE Joint Genome Institute"/>
            <person name="Steindorff A.S."/>
            <person name="Carver A."/>
            <person name="Calhoun S."/>
            <person name="Stillman K."/>
            <person name="Liu H."/>
            <person name="Lipzen A."/>
            <person name="Pangilinan J."/>
            <person name="Labutti K."/>
            <person name="Bruns T.D."/>
            <person name="Grigoriev I.V."/>
        </authorList>
    </citation>
    <scope>NUCLEOTIDE SEQUENCE [LARGE SCALE GENOMIC DNA]</scope>
    <source>
        <strain evidence="10 11">CBS 144469</strain>
    </source>
</reference>
<comment type="cofactor">
    <cofactor evidence="1">
        <name>Zn(2+)</name>
        <dbReference type="ChEBI" id="CHEBI:29105"/>
    </cofactor>
</comment>
<dbReference type="SMART" id="SM01351">
    <property type="entry name" value="Aspzincin_M35"/>
    <property type="match status" value="1"/>
</dbReference>